<dbReference type="PANTHER" id="PTHR24345">
    <property type="entry name" value="SERINE/THREONINE-PROTEIN KINASE PLK"/>
    <property type="match status" value="1"/>
</dbReference>
<dbReference type="SUPFAM" id="SSF56112">
    <property type="entry name" value="Protein kinase-like (PK-like)"/>
    <property type="match status" value="1"/>
</dbReference>
<sequence>MLRSASVNKSCDVADGCLTPRHRASVSIPREMSHTPAIASVSSNMHTPFIQKCCVREEDVGENQKQQQHHTGRITVYFENDKMELTTTSLLGKGGFGRVYAAQSNGGELYALKVSSKEMTDADWERLRREVSLMSHFSRHPNVVKLVAAGRDKDFAYVAMECCASRSLHDIIANNGLELPEILWIGWALVDTIAFLHAKGCIHRDLKPQNLLFDFDGNLKISDFGLSNSITQAQPRKTVAGTAIYMAPEMAEAVYKRITKSEPLSSLRYGQEIDTWSIGVVLYVMLTRMNPYSQAMEKERFHEMGKEEKKVALFSAVAAAGWKWPKGWKGDEGLCDIVNKTLHHDRAKRATLQEILQHPTWNRRPLTCPISLLQKLNLLARTSSTPRHSLSRGSLSRAQENLPSSYVTKTTEAFLAESLNRVILVEERARAQLALEYHEALYLILEMLKISKGDIERRETIIAQEKRHRASIESKISAKIDKLISEAAVRPVDNSKGTSEDGGTASSARSRREPSIMLAAPFAGDGKTKKEVEIIRRTPEKYAIVYSGRNTATRWSLRSVISLPRELNEEIEQFQCMNNHVLKKLTSMPIGYEGFDCNVCDSAVLNVSSASPVFRCYKCDYDVCVECTFSRRVKDVNFICVSCAKKFTSSEKLHSHSLKCRGPSVSLSPRASSRRNTMVWDKPGSGTGSLLDINLPTETPPRVSSRVSGRISGVRASSGGRISVGDSYVQLPEDVGKMVVKHRDATFPDVNELTTRGNRSVRASLGERKRSVSSARHSFSFELPPEVRLSGHSRGNKVQPRNSAELTDIIGISSPPRKKSRTDVQDENKSERHSKGSDEGEAIDTAVRPRAEREAKAVQNKNEGKESRSYVEIHASSATRPPDTRKQSHVPRSVSSRRPAGRAPTPGIDTMTVMAAKAPVIEKPPIGLNVGQFTSRTMRQPSVTSGALFGGPPLPRRPDGTSCSMPRAMAYISTRLGSAPRSQPSQCLGRPAVPMQLVSPAGMAPPSAKNNTENVNNRPASVIGPRSGGKAFLALPRGEEQRMRFVDEFLSGAWVRFYSFTTDDVVAMYYSLQPGRYGAFFATEQGVGTAVVDVHSKLVLYVPCMDKDSMNRIQPHPHVLTYFEEDVQLLNISDAQKVLGSVLTGIMNFVQEIARQRGEGLPPPAVHAAYLHERDKTAVPSNTKFAYVRKVFPDPSGSFVLFRLSNLRSQVICNVLMDIRWQSDRQNNVGQRYYVLADGTAEPFTVDHTGILFEVDQVVRNNFRR</sequence>
<feature type="domain" description="Protein kinase" evidence="9">
    <location>
        <begin position="85"/>
        <end position="361"/>
    </location>
</feature>
<feature type="domain" description="POLO box" evidence="10">
    <location>
        <begin position="1054"/>
        <end position="1155"/>
    </location>
</feature>
<evidence type="ECO:0000256" key="7">
    <source>
        <dbReference type="RuleBase" id="RU361162"/>
    </source>
</evidence>
<evidence type="ECO:0000259" key="9">
    <source>
        <dbReference type="PROSITE" id="PS50011"/>
    </source>
</evidence>
<keyword evidence="3 6" id="KW-0547">Nucleotide-binding</keyword>
<evidence type="ECO:0000256" key="3">
    <source>
        <dbReference type="ARBA" id="ARBA00022741"/>
    </source>
</evidence>
<dbReference type="Gene3D" id="1.10.510.10">
    <property type="entry name" value="Transferase(Phosphotransferase) domain 1"/>
    <property type="match status" value="1"/>
</dbReference>
<organism evidence="11">
    <name type="scientific">Trypanosoma congolense (strain IL3000)</name>
    <dbReference type="NCBI Taxonomy" id="1068625"/>
    <lineage>
        <taxon>Eukaryota</taxon>
        <taxon>Discoba</taxon>
        <taxon>Euglenozoa</taxon>
        <taxon>Kinetoplastea</taxon>
        <taxon>Metakinetoplastina</taxon>
        <taxon>Trypanosomatida</taxon>
        <taxon>Trypanosomatidae</taxon>
        <taxon>Trypanosoma</taxon>
        <taxon>Nannomonas</taxon>
    </lineage>
</organism>
<keyword evidence="12" id="KW-0002">3D-structure</keyword>
<name>G0V1V5_TRYCI</name>
<dbReference type="GO" id="GO:0005524">
    <property type="term" value="F:ATP binding"/>
    <property type="evidence" value="ECO:0007669"/>
    <property type="project" value="UniProtKB-UniRule"/>
</dbReference>
<evidence type="ECO:0000256" key="6">
    <source>
        <dbReference type="PROSITE-ProRule" id="PRU10141"/>
    </source>
</evidence>
<feature type="compositionally biased region" description="Polar residues" evidence="8">
    <location>
        <begin position="1008"/>
        <end position="1019"/>
    </location>
</feature>
<dbReference type="Pfam" id="PF00069">
    <property type="entry name" value="Pkinase"/>
    <property type="match status" value="1"/>
</dbReference>
<feature type="region of interest" description="Disordered" evidence="8">
    <location>
        <begin position="758"/>
        <end position="908"/>
    </location>
</feature>
<keyword evidence="2 7" id="KW-0808">Transferase</keyword>
<accession>G0V1V5</accession>
<evidence type="ECO:0000256" key="1">
    <source>
        <dbReference type="ARBA" id="ARBA00022527"/>
    </source>
</evidence>
<dbReference type="PROSITE" id="PS00107">
    <property type="entry name" value="PROTEIN_KINASE_ATP"/>
    <property type="match status" value="1"/>
</dbReference>
<reference evidence="12" key="2">
    <citation type="journal article" date="2022" name="Mol. Biol. Cell">
        <title>Divergent polo boxes in KKT2 bind KKT1 to initiate the kinetochore assembly cascade in &lt;i&gt;Trypanosoma brucei&lt;/i&gt;.</title>
        <authorList>
            <person name="Ishii M."/>
            <person name="Ludzia P."/>
            <person name="Marciano G."/>
            <person name="Allen W."/>
            <person name="Nerusheva O.O."/>
            <person name="Akiyoshi B."/>
        </authorList>
    </citation>
    <scope>X-RAY CRYSTALLOGRAPHY (2.20 ANGSTROMS) OF 1030-1265</scope>
</reference>
<dbReference type="PDB" id="8A0J">
    <property type="method" value="X-ray"/>
    <property type="resolution" value="2.20 A"/>
    <property type="chains" value="A/B=1030-1265"/>
</dbReference>
<feature type="compositionally biased region" description="Basic and acidic residues" evidence="8">
    <location>
        <begin position="821"/>
        <end position="838"/>
    </location>
</feature>
<proteinExistence type="evidence at protein level"/>
<dbReference type="InterPro" id="IPR000719">
    <property type="entry name" value="Prot_kinase_dom"/>
</dbReference>
<gene>
    <name evidence="11" type="ORF">TCIL3000_11_11110</name>
</gene>
<dbReference type="PROSITE" id="PS50011">
    <property type="entry name" value="PROTEIN_KINASE_DOM"/>
    <property type="match status" value="1"/>
</dbReference>
<dbReference type="Pfam" id="PF26235">
    <property type="entry name" value="zf-KKT2_KKT3"/>
    <property type="match status" value="1"/>
</dbReference>
<protein>
    <recommendedName>
        <fullName evidence="7">Serine/threonine-protein kinase PLK</fullName>
        <ecNumber evidence="7">2.7.11.21</ecNumber>
    </recommendedName>
    <alternativeName>
        <fullName evidence="7">Polo-like kinase</fullName>
    </alternativeName>
</protein>
<evidence type="ECO:0000256" key="2">
    <source>
        <dbReference type="ARBA" id="ARBA00022679"/>
    </source>
</evidence>
<dbReference type="PROSITE" id="PS00108">
    <property type="entry name" value="PROTEIN_KINASE_ST"/>
    <property type="match status" value="1"/>
</dbReference>
<dbReference type="InterPro" id="IPR000959">
    <property type="entry name" value="POLO_box_dom"/>
</dbReference>
<reference evidence="11" key="1">
    <citation type="journal article" date="2012" name="Proc. Natl. Acad. Sci. U.S.A.">
        <title>Antigenic diversity is generated by distinct evolutionary mechanisms in African trypanosome species.</title>
        <authorList>
            <person name="Jackson A.P."/>
            <person name="Berry A."/>
            <person name="Aslett M."/>
            <person name="Allison H.C."/>
            <person name="Burton P."/>
            <person name="Vavrova-Anderson J."/>
            <person name="Brown R."/>
            <person name="Browne H."/>
            <person name="Corton N."/>
            <person name="Hauser H."/>
            <person name="Gamble J."/>
            <person name="Gilderthorp R."/>
            <person name="Marcello L."/>
            <person name="McQuillan J."/>
            <person name="Otto T.D."/>
            <person name="Quail M.A."/>
            <person name="Sanders M.J."/>
            <person name="van Tonder A."/>
            <person name="Ginger M.L."/>
            <person name="Field M.C."/>
            <person name="Barry J.D."/>
            <person name="Hertz-Fowler C."/>
            <person name="Berriman M."/>
        </authorList>
    </citation>
    <scope>NUCLEOTIDE SEQUENCE</scope>
    <source>
        <strain evidence="11">IL3000</strain>
    </source>
</reference>
<dbReference type="SMART" id="SM00220">
    <property type="entry name" value="S_TKc"/>
    <property type="match status" value="1"/>
</dbReference>
<dbReference type="InterPro" id="IPR058800">
    <property type="entry name" value="Znf-KKT2_KKT3"/>
</dbReference>
<feature type="binding site" evidence="6">
    <location>
        <position position="113"/>
    </location>
    <ligand>
        <name>ATP</name>
        <dbReference type="ChEBI" id="CHEBI:30616"/>
    </ligand>
</feature>
<evidence type="ECO:0007829" key="12">
    <source>
        <dbReference type="PDB" id="8A0J"/>
    </source>
</evidence>
<dbReference type="GO" id="GO:0005634">
    <property type="term" value="C:nucleus"/>
    <property type="evidence" value="ECO:0007669"/>
    <property type="project" value="TreeGrafter"/>
</dbReference>
<dbReference type="GO" id="GO:0004674">
    <property type="term" value="F:protein serine/threonine kinase activity"/>
    <property type="evidence" value="ECO:0007669"/>
    <property type="project" value="UniProtKB-KW"/>
</dbReference>
<feature type="region of interest" description="Disordered" evidence="8">
    <location>
        <begin position="491"/>
        <end position="512"/>
    </location>
</feature>
<comment type="catalytic activity">
    <reaction evidence="7">
        <text>L-threonyl-[protein] + ATP = O-phospho-L-threonyl-[protein] + ADP + H(+)</text>
        <dbReference type="Rhea" id="RHEA:46608"/>
        <dbReference type="Rhea" id="RHEA-COMP:11060"/>
        <dbReference type="Rhea" id="RHEA-COMP:11605"/>
        <dbReference type="ChEBI" id="CHEBI:15378"/>
        <dbReference type="ChEBI" id="CHEBI:30013"/>
        <dbReference type="ChEBI" id="CHEBI:30616"/>
        <dbReference type="ChEBI" id="CHEBI:61977"/>
        <dbReference type="ChEBI" id="CHEBI:456216"/>
        <dbReference type="EC" id="2.7.11.21"/>
    </reaction>
</comment>
<dbReference type="InterPro" id="IPR011009">
    <property type="entry name" value="Kinase-like_dom_sf"/>
</dbReference>
<evidence type="ECO:0000256" key="8">
    <source>
        <dbReference type="SAM" id="MobiDB-lite"/>
    </source>
</evidence>
<dbReference type="VEuPathDB" id="TriTrypDB:TcIL3000.11.11110"/>
<evidence type="ECO:0000259" key="10">
    <source>
        <dbReference type="PROSITE" id="PS50078"/>
    </source>
</evidence>
<keyword evidence="1 7" id="KW-0723">Serine/threonine-protein kinase</keyword>
<feature type="compositionally biased region" description="Basic and acidic residues" evidence="8">
    <location>
        <begin position="847"/>
        <end position="871"/>
    </location>
</feature>
<feature type="region of interest" description="Disordered" evidence="8">
    <location>
        <begin position="1002"/>
        <end position="1022"/>
    </location>
</feature>
<feature type="domain" description="POLO box" evidence="10">
    <location>
        <begin position="1187"/>
        <end position="1265"/>
    </location>
</feature>
<dbReference type="AlphaFoldDB" id="G0V1V5"/>
<feature type="region of interest" description="Disordered" evidence="8">
    <location>
        <begin position="942"/>
        <end position="962"/>
    </location>
</feature>
<evidence type="ECO:0000313" key="11">
    <source>
        <dbReference type="EMBL" id="CCC95626.1"/>
    </source>
</evidence>
<dbReference type="SMR" id="G0V1V5"/>
<dbReference type="InterPro" id="IPR017441">
    <property type="entry name" value="Protein_kinase_ATP_BS"/>
</dbReference>
<dbReference type="PROSITE" id="PS50078">
    <property type="entry name" value="POLO_BOX"/>
    <property type="match status" value="2"/>
</dbReference>
<dbReference type="EMBL" id="HE575324">
    <property type="protein sequence ID" value="CCC95626.1"/>
    <property type="molecule type" value="Genomic_DNA"/>
</dbReference>
<keyword evidence="4 7" id="KW-0418">Kinase</keyword>
<dbReference type="PANTHER" id="PTHR24345:SF0">
    <property type="entry name" value="CELL CYCLE SERINE_THREONINE-PROTEIN KINASE CDC5_MSD2"/>
    <property type="match status" value="1"/>
</dbReference>
<evidence type="ECO:0000256" key="5">
    <source>
        <dbReference type="ARBA" id="ARBA00022840"/>
    </source>
</evidence>
<keyword evidence="5 6" id="KW-0067">ATP-binding</keyword>
<dbReference type="InterPro" id="IPR008271">
    <property type="entry name" value="Ser/Thr_kinase_AS"/>
</dbReference>
<comment type="similarity">
    <text evidence="7">Belongs to the protein kinase superfamily. Ser/Thr protein kinase family. CDC5/Polo subfamily.</text>
</comment>
<evidence type="ECO:0000256" key="4">
    <source>
        <dbReference type="ARBA" id="ARBA00022777"/>
    </source>
</evidence>
<dbReference type="EC" id="2.7.11.21" evidence="7"/>